<dbReference type="Proteomes" id="UP000006034">
    <property type="component" value="Unassembled WGS sequence"/>
</dbReference>
<dbReference type="GeneID" id="78087873"/>
<dbReference type="RefSeq" id="WP_005024696.1">
    <property type="nucleotide sequence ID" value="NZ_KE150239.1"/>
</dbReference>
<gene>
    <name evidence="2" type="ORF">HMPREF0179_00505</name>
</gene>
<dbReference type="InterPro" id="IPR010982">
    <property type="entry name" value="Lambda_DNA-bd_dom_sf"/>
</dbReference>
<dbReference type="EMBL" id="ADCP02000002">
    <property type="protein sequence ID" value="EFV45731.1"/>
    <property type="molecule type" value="Genomic_DNA"/>
</dbReference>
<dbReference type="Gene3D" id="1.10.260.40">
    <property type="entry name" value="lambda repressor-like DNA-binding domains"/>
    <property type="match status" value="1"/>
</dbReference>
<dbReference type="AlphaFoldDB" id="E5Y2R2"/>
<protein>
    <submittedName>
        <fullName evidence="2">Uncharacterized protein</fullName>
    </submittedName>
</protein>
<evidence type="ECO:0000256" key="1">
    <source>
        <dbReference type="SAM" id="MobiDB-lite"/>
    </source>
</evidence>
<proteinExistence type="predicted"/>
<accession>E5Y2R2</accession>
<evidence type="ECO:0000313" key="2">
    <source>
        <dbReference type="EMBL" id="EFV45731.1"/>
    </source>
</evidence>
<dbReference type="GO" id="GO:0003677">
    <property type="term" value="F:DNA binding"/>
    <property type="evidence" value="ECO:0007669"/>
    <property type="project" value="InterPro"/>
</dbReference>
<keyword evidence="3" id="KW-1185">Reference proteome</keyword>
<reference evidence="2 3" key="2">
    <citation type="submission" date="2013-04" db="EMBL/GenBank/DDBJ databases">
        <title>The Genome Sequence of Bilophila wadsworthia 3_1_6.</title>
        <authorList>
            <consortium name="The Broad Institute Genomics Platform"/>
            <person name="Earl A."/>
            <person name="Ward D."/>
            <person name="Feldgarden M."/>
            <person name="Gevers D."/>
            <person name="Sibley C."/>
            <person name="Strauss J."/>
            <person name="Allen-Vercoe E."/>
            <person name="Walker B."/>
            <person name="Young S."/>
            <person name="Zeng Q."/>
            <person name="Gargeya S."/>
            <person name="Fitzgerald M."/>
            <person name="Haas B."/>
            <person name="Abouelleil A."/>
            <person name="Allen A.W."/>
            <person name="Alvarado L."/>
            <person name="Arachchi H.M."/>
            <person name="Berlin A.M."/>
            <person name="Chapman S.B."/>
            <person name="Gainer-Dewar J."/>
            <person name="Goldberg J."/>
            <person name="Griggs A."/>
            <person name="Gujja S."/>
            <person name="Hansen M."/>
            <person name="Howarth C."/>
            <person name="Imamovic A."/>
            <person name="Ireland A."/>
            <person name="Larimer J."/>
            <person name="McCowan C."/>
            <person name="Murphy C."/>
            <person name="Pearson M."/>
            <person name="Poon T.W."/>
            <person name="Priest M."/>
            <person name="Roberts A."/>
            <person name="Saif S."/>
            <person name="Shea T."/>
            <person name="Sisk P."/>
            <person name="Sykes S."/>
            <person name="Wortman J."/>
            <person name="Nusbaum C."/>
            <person name="Birren B."/>
        </authorList>
    </citation>
    <scope>NUCLEOTIDE SEQUENCE [LARGE SCALE GENOMIC DNA]</scope>
    <source>
        <strain evidence="2 3">3_1_6</strain>
    </source>
</reference>
<feature type="compositionally biased region" description="Basic and acidic residues" evidence="1">
    <location>
        <begin position="112"/>
        <end position="125"/>
    </location>
</feature>
<name>E5Y2R2_BILW3</name>
<comment type="caution">
    <text evidence="2">The sequence shown here is derived from an EMBL/GenBank/DDBJ whole genome shotgun (WGS) entry which is preliminary data.</text>
</comment>
<organism evidence="2 3">
    <name type="scientific">Bilophila wadsworthia (strain 3_1_6)</name>
    <dbReference type="NCBI Taxonomy" id="563192"/>
    <lineage>
        <taxon>Bacteria</taxon>
        <taxon>Pseudomonadati</taxon>
        <taxon>Thermodesulfobacteriota</taxon>
        <taxon>Desulfovibrionia</taxon>
        <taxon>Desulfovibrionales</taxon>
        <taxon>Desulfovibrionaceae</taxon>
        <taxon>Bilophila</taxon>
    </lineage>
</organism>
<reference evidence="2 3" key="1">
    <citation type="submission" date="2010-10" db="EMBL/GenBank/DDBJ databases">
        <authorList>
            <consortium name="The Broad Institute Genome Sequencing Platform"/>
            <person name="Ward D."/>
            <person name="Earl A."/>
            <person name="Feldgarden M."/>
            <person name="Young S.K."/>
            <person name="Gargeya S."/>
            <person name="Zeng Q."/>
            <person name="Alvarado L."/>
            <person name="Berlin A."/>
            <person name="Bochicchio J."/>
            <person name="Chapman S.B."/>
            <person name="Chen Z."/>
            <person name="Freedman E."/>
            <person name="Gellesch M."/>
            <person name="Goldberg J."/>
            <person name="Griggs A."/>
            <person name="Gujja S."/>
            <person name="Heilman E."/>
            <person name="Heiman D."/>
            <person name="Howarth C."/>
            <person name="Mehta T."/>
            <person name="Neiman D."/>
            <person name="Pearson M."/>
            <person name="Roberts A."/>
            <person name="Saif S."/>
            <person name="Shea T."/>
            <person name="Shenoy N."/>
            <person name="Sisk P."/>
            <person name="Stolte C."/>
            <person name="Sykes S."/>
            <person name="White J."/>
            <person name="Yandava C."/>
            <person name="Allen-Vercoe E."/>
            <person name="Sibley C."/>
            <person name="Ambrose C.E."/>
            <person name="Strauss J."/>
            <person name="Daigneault M."/>
            <person name="Haas B."/>
            <person name="Nusbaum C."/>
            <person name="Birren B."/>
        </authorList>
    </citation>
    <scope>NUCLEOTIDE SEQUENCE [LARGE SCALE GENOMIC DNA]</scope>
    <source>
        <strain evidence="2 3">3_1_6</strain>
    </source>
</reference>
<feature type="region of interest" description="Disordered" evidence="1">
    <location>
        <begin position="112"/>
        <end position="150"/>
    </location>
</feature>
<dbReference type="HOGENOM" id="CLU_1737006_0_0_7"/>
<evidence type="ECO:0000313" key="3">
    <source>
        <dbReference type="Proteomes" id="UP000006034"/>
    </source>
</evidence>
<sequence length="150" mass="17108">MNAEKVFEQVWREFIRRLEALRNQKPKMTYEQLGEMCGVSKVTTKRWLEGAGGEKTSFPDMLRYMQAVGMNIRAVIPQSQSEKEAVLESRLSEIQKELAVCKDALKQAEKERDAYKSRWEGHLETVRAQSGNHPSGPFAHGQKPLGEKAD</sequence>